<dbReference type="GO" id="GO:0005975">
    <property type="term" value="P:carbohydrate metabolic process"/>
    <property type="evidence" value="ECO:0007669"/>
    <property type="project" value="UniProtKB-ARBA"/>
</dbReference>
<feature type="compositionally biased region" description="Low complexity" evidence="1">
    <location>
        <begin position="1224"/>
        <end position="1233"/>
    </location>
</feature>
<feature type="compositionally biased region" description="Basic and acidic residues" evidence="1">
    <location>
        <begin position="867"/>
        <end position="876"/>
    </location>
</feature>
<proteinExistence type="predicted"/>
<gene>
    <name evidence="3" type="ORF">EFW17_09505</name>
</gene>
<feature type="region of interest" description="Disordered" evidence="1">
    <location>
        <begin position="855"/>
        <end position="876"/>
    </location>
</feature>
<dbReference type="OrthoDB" id="158862at2"/>
<dbReference type="PANTHER" id="PTHR34819">
    <property type="entry name" value="LARGE CYSTEINE-RICH PERIPLASMIC PROTEIN OMCB"/>
    <property type="match status" value="1"/>
</dbReference>
<feature type="domain" description="DUF11" evidence="2">
    <location>
        <begin position="775"/>
        <end position="875"/>
    </location>
</feature>
<dbReference type="Gene3D" id="2.130.10.30">
    <property type="entry name" value="Regulator of chromosome condensation 1/beta-lactamase-inhibitor protein II"/>
    <property type="match status" value="1"/>
</dbReference>
<dbReference type="Gene3D" id="2.60.40.10">
    <property type="entry name" value="Immunoglobulins"/>
    <property type="match status" value="1"/>
</dbReference>
<dbReference type="InterPro" id="IPR009091">
    <property type="entry name" value="RCC1/BLIP-II"/>
</dbReference>
<dbReference type="Proteomes" id="UP000269198">
    <property type="component" value="Unassembled WGS sequence"/>
</dbReference>
<organism evidence="3 4">
    <name type="scientific">Halostreptopolyspora alba</name>
    <dbReference type="NCBI Taxonomy" id="2487137"/>
    <lineage>
        <taxon>Bacteria</taxon>
        <taxon>Bacillati</taxon>
        <taxon>Actinomycetota</taxon>
        <taxon>Actinomycetes</taxon>
        <taxon>Streptosporangiales</taxon>
        <taxon>Nocardiopsidaceae</taxon>
        <taxon>Halostreptopolyspora</taxon>
    </lineage>
</organism>
<dbReference type="InterPro" id="IPR001434">
    <property type="entry name" value="OmcB-like_DUF11"/>
</dbReference>
<dbReference type="PANTHER" id="PTHR34819:SF5">
    <property type="entry name" value="CONSERVED REPEAT DOMAIN PROTEIN"/>
    <property type="match status" value="1"/>
</dbReference>
<feature type="region of interest" description="Disordered" evidence="1">
    <location>
        <begin position="1"/>
        <end position="25"/>
    </location>
</feature>
<keyword evidence="4" id="KW-1185">Reference proteome</keyword>
<evidence type="ECO:0000259" key="2">
    <source>
        <dbReference type="Pfam" id="PF01345"/>
    </source>
</evidence>
<comment type="caution">
    <text evidence="3">The sequence shown here is derived from an EMBL/GenBank/DDBJ whole genome shotgun (WGS) entry which is preliminary data.</text>
</comment>
<dbReference type="InterPro" id="IPR047589">
    <property type="entry name" value="DUF11_rpt"/>
</dbReference>
<feature type="domain" description="DUF11" evidence="2">
    <location>
        <begin position="526"/>
        <end position="609"/>
    </location>
</feature>
<name>A0A3N0EBR9_9ACTN</name>
<feature type="region of interest" description="Disordered" evidence="1">
    <location>
        <begin position="1220"/>
        <end position="1246"/>
    </location>
</feature>
<evidence type="ECO:0000256" key="1">
    <source>
        <dbReference type="SAM" id="MobiDB-lite"/>
    </source>
</evidence>
<feature type="compositionally biased region" description="Basic and acidic residues" evidence="1">
    <location>
        <begin position="510"/>
        <end position="528"/>
    </location>
</feature>
<feature type="region of interest" description="Disordered" evidence="1">
    <location>
        <begin position="498"/>
        <end position="538"/>
    </location>
</feature>
<protein>
    <recommendedName>
        <fullName evidence="2">DUF11 domain-containing protein</fullName>
    </recommendedName>
</protein>
<dbReference type="InterPro" id="IPR013783">
    <property type="entry name" value="Ig-like_fold"/>
</dbReference>
<dbReference type="NCBIfam" id="TIGR01451">
    <property type="entry name" value="B_ant_repeat"/>
    <property type="match status" value="1"/>
</dbReference>
<dbReference type="Pfam" id="PF01345">
    <property type="entry name" value="DUF11"/>
    <property type="match status" value="3"/>
</dbReference>
<dbReference type="InterPro" id="IPR051172">
    <property type="entry name" value="Chlamydia_OmcB"/>
</dbReference>
<dbReference type="EMBL" id="RJMB01000007">
    <property type="protein sequence ID" value="RNL85303.1"/>
    <property type="molecule type" value="Genomic_DNA"/>
</dbReference>
<reference evidence="3 4" key="1">
    <citation type="submission" date="2018-11" db="EMBL/GenBank/DDBJ databases">
        <title>The genome draft of YIM 96095.</title>
        <authorList>
            <person name="Tang S.-K."/>
            <person name="Chunyu W.-X."/>
            <person name="Feng Y.-Z."/>
        </authorList>
    </citation>
    <scope>NUCLEOTIDE SEQUENCE [LARGE SCALE GENOMIC DNA]</scope>
    <source>
        <strain evidence="3 4">YIM 96095</strain>
    </source>
</reference>
<dbReference type="SUPFAM" id="SSF50985">
    <property type="entry name" value="RCC1/BLIP-II"/>
    <property type="match status" value="1"/>
</dbReference>
<feature type="domain" description="DUF11" evidence="2">
    <location>
        <begin position="885"/>
        <end position="966"/>
    </location>
</feature>
<sequence>MEMESTVLAEGLPEQRSGEAEETPLAPSGRLLYRGRQDYNVRFVPPILALGGVTQFDTSGSCAAAVRHGRVHTWPDDWGMPIPQEQQGSITKVCVSEYMDHMLALDSAGHVHVWGPNDCAGDIRKYMPDNVQKGGVTDIATSPRYGVAAIGNRVYCWSKWNDQRELEFGQRVLQTETHKAVVVVRTADNTLHYRYVDNMGWVEFEELKIPEDLKNRKFFDVSLRGGMAMGLTDNGEAHVWGLKGRYRHMEPNAVDVAAGTYFAYACFKDGTATVWDHADDGSLLDSTYPGPPAEQRSDGFWVKRIDFGVSSVLEVSGAGIYWALGMAPSVACHPVLDRGVATPEKVKPNSDMYYSWDLGNLGPATAKNIVVTVELPPGVTLHPNYNDWPPEKRPKKAGENRYQFRIEDQDEMEGGWTPPLMVRVSPDAGGDLVATASVTADHMDSDPPSELTCPAKATVSADGTDWQSLARDWAIFLSLAAAAGALYAAAAFCHPPGGGGGGGGNTSRFNNRDRNKNKNQRAKLDLDASARPSNPKAGDEVTLTFKLKNTDTKNSAKAAFLNVFVPKGVRITRVSGGEQVGDSAAYWAAGSLGTEESATMKVTAKVDADPPGEVIAVGSSGAFNASPVVKTTTVRPKPKISWSLSRGKAAPEEVQPGQEVVLSWDLTNSGPSPVRDGTFTVTVPRGLESPVVRVNGSRVETTPKGNQLVATLPTLEAKAQPVPVTVTGTVAQKPPGDLTTQLQLHAANASPDTLSKSATAKVVTIVTVSGGPVGTPVAGRELGYTWSVQNTGKVEALDVVLTATLPPESEATFLDATGGVTPKDSKLEWKVGSLPPNRSFDAAFHVKLDHGMAGKPTSFTGEATAENARKDSKTLPDNVSEKHRLGVHAEVSSSTVRNGDPVTFTFELTNAGPSDAHDVSVAVGSEAPMTEQKILDPQGREVSSPFTIEKLEPNKPQKVTLSGKAPSCSSFVGKLDLTPRDEATVTGSRSVTVQRDATLVVTPTPATATAKAGEPVTVSWKVEKRGKDQFDAASLVVPPFAQGTIVQAKVGSSVVKPKTTEEGVRVPLPDINTTPATVDVQLFVAAATAAGTVDVMAWGETSSTGATDREPVKLTVTRERTLALTYDKSPDIVPGEPAELAFTVDNTGPSDCEEVLCTIDPASAFRLREAKRDGWPVQVDQLNGNWQINLGLIEAAGHTQIVASADVDPALPAPTVRVPAKLSTSETGTTYTTNGDPDRPVAPSSDLKLTADRAPKQVILGDNAVYGWTVENDEGPSVAADLTLTVTIKATGTTVTVDQNNAPDFTITSPSPNTTVLTWTGTLSPDYTKSLIAAVSTATAAGNLQVTAKLTQKDPRTGKGVERATPTTTITRVTV</sequence>
<evidence type="ECO:0000313" key="4">
    <source>
        <dbReference type="Proteomes" id="UP000269198"/>
    </source>
</evidence>
<evidence type="ECO:0000313" key="3">
    <source>
        <dbReference type="EMBL" id="RNL85303.1"/>
    </source>
</evidence>
<accession>A0A3N0EBR9</accession>